<accession>B8B7W9</accession>
<protein>
    <recommendedName>
        <fullName evidence="3">F-box domain-containing protein</fullName>
    </recommendedName>
</protein>
<dbReference type="EMBL" id="CM000132">
    <property type="protein sequence ID" value="EEC81636.1"/>
    <property type="molecule type" value="Genomic_DNA"/>
</dbReference>
<organism evidence="1 2">
    <name type="scientific">Oryza sativa subsp. indica</name>
    <name type="common">Rice</name>
    <dbReference type="NCBI Taxonomy" id="39946"/>
    <lineage>
        <taxon>Eukaryota</taxon>
        <taxon>Viridiplantae</taxon>
        <taxon>Streptophyta</taxon>
        <taxon>Embryophyta</taxon>
        <taxon>Tracheophyta</taxon>
        <taxon>Spermatophyta</taxon>
        <taxon>Magnoliopsida</taxon>
        <taxon>Liliopsida</taxon>
        <taxon>Poales</taxon>
        <taxon>Poaceae</taxon>
        <taxon>BOP clade</taxon>
        <taxon>Oryzoideae</taxon>
        <taxon>Oryzeae</taxon>
        <taxon>Oryzinae</taxon>
        <taxon>Oryza</taxon>
        <taxon>Oryza sativa</taxon>
    </lineage>
</organism>
<reference evidence="1 2" key="1">
    <citation type="journal article" date="2005" name="PLoS Biol.">
        <title>The genomes of Oryza sativa: a history of duplications.</title>
        <authorList>
            <person name="Yu J."/>
            <person name="Wang J."/>
            <person name="Lin W."/>
            <person name="Li S."/>
            <person name="Li H."/>
            <person name="Zhou J."/>
            <person name="Ni P."/>
            <person name="Dong W."/>
            <person name="Hu S."/>
            <person name="Zeng C."/>
            <person name="Zhang J."/>
            <person name="Zhang Y."/>
            <person name="Li R."/>
            <person name="Xu Z."/>
            <person name="Li S."/>
            <person name="Li X."/>
            <person name="Zheng H."/>
            <person name="Cong L."/>
            <person name="Lin L."/>
            <person name="Yin J."/>
            <person name="Geng J."/>
            <person name="Li G."/>
            <person name="Shi J."/>
            <person name="Liu J."/>
            <person name="Lv H."/>
            <person name="Li J."/>
            <person name="Wang J."/>
            <person name="Deng Y."/>
            <person name="Ran L."/>
            <person name="Shi X."/>
            <person name="Wang X."/>
            <person name="Wu Q."/>
            <person name="Li C."/>
            <person name="Ren X."/>
            <person name="Wang J."/>
            <person name="Wang X."/>
            <person name="Li D."/>
            <person name="Liu D."/>
            <person name="Zhang X."/>
            <person name="Ji Z."/>
            <person name="Zhao W."/>
            <person name="Sun Y."/>
            <person name="Zhang Z."/>
            <person name="Bao J."/>
            <person name="Han Y."/>
            <person name="Dong L."/>
            <person name="Ji J."/>
            <person name="Chen P."/>
            <person name="Wu S."/>
            <person name="Liu J."/>
            <person name="Xiao Y."/>
            <person name="Bu D."/>
            <person name="Tan J."/>
            <person name="Yang L."/>
            <person name="Ye C."/>
            <person name="Zhang J."/>
            <person name="Xu J."/>
            <person name="Zhou Y."/>
            <person name="Yu Y."/>
            <person name="Zhang B."/>
            <person name="Zhuang S."/>
            <person name="Wei H."/>
            <person name="Liu B."/>
            <person name="Lei M."/>
            <person name="Yu H."/>
            <person name="Li Y."/>
            <person name="Xu H."/>
            <person name="Wei S."/>
            <person name="He X."/>
            <person name="Fang L."/>
            <person name="Zhang Z."/>
            <person name="Zhang Y."/>
            <person name="Huang X."/>
            <person name="Su Z."/>
            <person name="Tong W."/>
            <person name="Li J."/>
            <person name="Tong Z."/>
            <person name="Li S."/>
            <person name="Ye J."/>
            <person name="Wang L."/>
            <person name="Fang L."/>
            <person name="Lei T."/>
            <person name="Chen C."/>
            <person name="Chen H."/>
            <person name="Xu Z."/>
            <person name="Li H."/>
            <person name="Huang H."/>
            <person name="Zhang F."/>
            <person name="Xu H."/>
            <person name="Li N."/>
            <person name="Zhao C."/>
            <person name="Li S."/>
            <person name="Dong L."/>
            <person name="Huang Y."/>
            <person name="Li L."/>
            <person name="Xi Y."/>
            <person name="Qi Q."/>
            <person name="Li W."/>
            <person name="Zhang B."/>
            <person name="Hu W."/>
            <person name="Zhang Y."/>
            <person name="Tian X."/>
            <person name="Jiao Y."/>
            <person name="Liang X."/>
            <person name="Jin J."/>
            <person name="Gao L."/>
            <person name="Zheng W."/>
            <person name="Hao B."/>
            <person name="Liu S."/>
            <person name="Wang W."/>
            <person name="Yuan L."/>
            <person name="Cao M."/>
            <person name="McDermott J."/>
            <person name="Samudrala R."/>
            <person name="Wang J."/>
            <person name="Wong G.K."/>
            <person name="Yang H."/>
        </authorList>
    </citation>
    <scope>NUCLEOTIDE SEQUENCE [LARGE SCALE GENOMIC DNA]</scope>
    <source>
        <strain evidence="2">cv. 93-11</strain>
    </source>
</reference>
<proteinExistence type="predicted"/>
<dbReference type="STRING" id="39946.B8B7W9"/>
<keyword evidence="2" id="KW-1185">Reference proteome</keyword>
<evidence type="ECO:0000313" key="1">
    <source>
        <dbReference type="EMBL" id="EEC81636.1"/>
    </source>
</evidence>
<dbReference type="HOGENOM" id="CLU_106049_0_0_1"/>
<sequence>MDVGEGKGFGAVVDGVLPPEMLHEVLLRLPAKPICRLRTSFPRFCVDLVDLSGDIVKQLIPKPQSQVGRGMVVSATSDDLVFLDGKEHSIHLLDPTTGSMSALPTTESMSALPHYGDVSTDCSMLLAWFAFGQVASPTGERKLVQIVKTLRDRYVSEVITVSRRGVGGQQRRKVENPPVQLDCFCTDGVVFKGAAYFNFDILQCSPSVLEAGCLPSFDLAMEQWSMTL</sequence>
<dbReference type="Proteomes" id="UP000007015">
    <property type="component" value="Chromosome 7"/>
</dbReference>
<dbReference type="AlphaFoldDB" id="B8B7W9"/>
<dbReference type="Gramene" id="BGIOSGA025288-TA">
    <property type="protein sequence ID" value="BGIOSGA025288-PA"/>
    <property type="gene ID" value="BGIOSGA025288"/>
</dbReference>
<name>B8B7W9_ORYSI</name>
<dbReference type="OMA" id="AMEQWSM"/>
<evidence type="ECO:0000313" key="2">
    <source>
        <dbReference type="Proteomes" id="UP000007015"/>
    </source>
</evidence>
<evidence type="ECO:0008006" key="3">
    <source>
        <dbReference type="Google" id="ProtNLM"/>
    </source>
</evidence>
<gene>
    <name evidence="1" type="ORF">OsI_25170</name>
</gene>